<keyword evidence="6 8" id="KW-0472">Membrane</keyword>
<dbReference type="SUPFAM" id="SSF103473">
    <property type="entry name" value="MFS general substrate transporter"/>
    <property type="match status" value="1"/>
</dbReference>
<evidence type="ECO:0000256" key="3">
    <source>
        <dbReference type="ARBA" id="ARBA00022448"/>
    </source>
</evidence>
<dbReference type="AlphaFoldDB" id="A0A4P6Y5K9"/>
<evidence type="ECO:0000256" key="1">
    <source>
        <dbReference type="ARBA" id="ARBA00004141"/>
    </source>
</evidence>
<keyword evidence="3 7" id="KW-0813">Transport</keyword>
<feature type="transmembrane region" description="Helical" evidence="8">
    <location>
        <begin position="7"/>
        <end position="30"/>
    </location>
</feature>
<name>A0A4P6Y5K9_9FLAO</name>
<dbReference type="InterPro" id="IPR005829">
    <property type="entry name" value="Sugar_transporter_CS"/>
</dbReference>
<evidence type="ECO:0000256" key="2">
    <source>
        <dbReference type="ARBA" id="ARBA00010992"/>
    </source>
</evidence>
<dbReference type="InterPro" id="IPR036259">
    <property type="entry name" value="MFS_trans_sf"/>
</dbReference>
<dbReference type="GO" id="GO:0016020">
    <property type="term" value="C:membrane"/>
    <property type="evidence" value="ECO:0007669"/>
    <property type="project" value="UniProtKB-SubCell"/>
</dbReference>
<dbReference type="PANTHER" id="PTHR48020">
    <property type="entry name" value="PROTON MYO-INOSITOL COTRANSPORTER"/>
    <property type="match status" value="1"/>
</dbReference>
<dbReference type="PANTHER" id="PTHR48020:SF12">
    <property type="entry name" value="PROTON MYO-INOSITOL COTRANSPORTER"/>
    <property type="match status" value="1"/>
</dbReference>
<dbReference type="Proteomes" id="UP000291124">
    <property type="component" value="Chromosome"/>
</dbReference>
<reference evidence="11" key="1">
    <citation type="submission" date="2019-03" db="EMBL/GenBank/DDBJ databases">
        <title>Flavobacterium sp.</title>
        <authorList>
            <person name="Kim H."/>
        </authorList>
    </citation>
    <scope>NUCLEOTIDE SEQUENCE [LARGE SCALE GENOMIC DNA]</scope>
    <source>
        <strain evidence="11">GS13</strain>
    </source>
</reference>
<feature type="transmembrane region" description="Helical" evidence="8">
    <location>
        <begin position="330"/>
        <end position="351"/>
    </location>
</feature>
<feature type="transmembrane region" description="Helical" evidence="8">
    <location>
        <begin position="357"/>
        <end position="381"/>
    </location>
</feature>
<dbReference type="GO" id="GO:0022857">
    <property type="term" value="F:transmembrane transporter activity"/>
    <property type="evidence" value="ECO:0007669"/>
    <property type="project" value="InterPro"/>
</dbReference>
<comment type="similarity">
    <text evidence="2 7">Belongs to the major facilitator superfamily. Sugar transporter (TC 2.A.1.1) family.</text>
</comment>
<evidence type="ECO:0000256" key="7">
    <source>
        <dbReference type="RuleBase" id="RU003346"/>
    </source>
</evidence>
<evidence type="ECO:0000256" key="5">
    <source>
        <dbReference type="ARBA" id="ARBA00022989"/>
    </source>
</evidence>
<dbReference type="InterPro" id="IPR003663">
    <property type="entry name" value="Sugar/inositol_transpt"/>
</dbReference>
<dbReference type="InterPro" id="IPR020846">
    <property type="entry name" value="MFS_dom"/>
</dbReference>
<feature type="transmembrane region" description="Helical" evidence="8">
    <location>
        <begin position="305"/>
        <end position="323"/>
    </location>
</feature>
<dbReference type="Pfam" id="PF00083">
    <property type="entry name" value="Sugar_tr"/>
    <property type="match status" value="1"/>
</dbReference>
<feature type="transmembrane region" description="Helical" evidence="8">
    <location>
        <begin position="81"/>
        <end position="99"/>
    </location>
</feature>
<keyword evidence="11" id="KW-1185">Reference proteome</keyword>
<evidence type="ECO:0000313" key="10">
    <source>
        <dbReference type="EMBL" id="QBN17409.1"/>
    </source>
</evidence>
<feature type="transmembrane region" description="Helical" evidence="8">
    <location>
        <begin position="182"/>
        <end position="204"/>
    </location>
</feature>
<keyword evidence="5 8" id="KW-1133">Transmembrane helix</keyword>
<dbReference type="Gene3D" id="1.20.1250.20">
    <property type="entry name" value="MFS general substrate transporter like domains"/>
    <property type="match status" value="1"/>
</dbReference>
<feature type="domain" description="Major facilitator superfamily (MFS) profile" evidence="9">
    <location>
        <begin position="14"/>
        <end position="448"/>
    </location>
</feature>
<feature type="transmembrane region" description="Helical" evidence="8">
    <location>
        <begin position="393"/>
        <end position="412"/>
    </location>
</feature>
<dbReference type="PROSITE" id="PS00216">
    <property type="entry name" value="SUGAR_TRANSPORT_1"/>
    <property type="match status" value="2"/>
</dbReference>
<evidence type="ECO:0000313" key="11">
    <source>
        <dbReference type="Proteomes" id="UP000291124"/>
    </source>
</evidence>
<dbReference type="OrthoDB" id="9783823at2"/>
<comment type="subcellular location">
    <subcellularLocation>
        <location evidence="1">Membrane</location>
        <topology evidence="1">Multi-pass membrane protein</topology>
    </subcellularLocation>
</comment>
<sequence>MNTKKENIGYVIFLSIIGAIGGFLFGYDVAVISGTIELVTQQFQLDTVSVGWYVGCALIGSIIGVAFAGKIADVLGRKWTMLLAATLFTFSAAGCMFVTSFEPLIWCRILGGMGIGVASIVSPLYISEVAPARFRGTLVTLYQLAITVGIVASYFANAEVLQWATTGQFESEAMKTIFQTEYWRGMLGLCAVPSLLFFLIIFFIPESPRWQIAKNNSVAALKTLTQLLGTEEALAQVEITKKSLLKKEKSNWRILFQPGYRTALFIGMSLAILGQFMGVNVIFYYGPIIFKEAGMAAQGSLDFQIVIGVVNVLSTILGMYLIDKIGRKKLVYIGVSGMFLMLVAIGFYFNMNIGNPTILLYLIIAYVFFCAISICVVIWVLISEMYPVKVRGLAMSMAGFSLWIGTYLIGQLTPVLLESLSPAISFWLFAVMCIPYFLITYFFVPETTGKSLEEIEDIWIAH</sequence>
<feature type="transmembrane region" description="Helical" evidence="8">
    <location>
        <begin position="105"/>
        <end position="126"/>
    </location>
</feature>
<dbReference type="InterPro" id="IPR050814">
    <property type="entry name" value="Myo-inositol_Transporter"/>
</dbReference>
<dbReference type="InterPro" id="IPR005828">
    <property type="entry name" value="MFS_sugar_transport-like"/>
</dbReference>
<dbReference type="PRINTS" id="PR00171">
    <property type="entry name" value="SUGRTRNSPORT"/>
</dbReference>
<feature type="transmembrane region" description="Helical" evidence="8">
    <location>
        <begin position="138"/>
        <end position="156"/>
    </location>
</feature>
<dbReference type="EMBL" id="CP037933">
    <property type="protein sequence ID" value="QBN17409.1"/>
    <property type="molecule type" value="Genomic_DNA"/>
</dbReference>
<dbReference type="PROSITE" id="PS50850">
    <property type="entry name" value="MFS"/>
    <property type="match status" value="1"/>
</dbReference>
<keyword evidence="4 8" id="KW-0812">Transmembrane</keyword>
<proteinExistence type="inferred from homology"/>
<evidence type="ECO:0000256" key="8">
    <source>
        <dbReference type="SAM" id="Phobius"/>
    </source>
</evidence>
<dbReference type="PROSITE" id="PS00217">
    <property type="entry name" value="SUGAR_TRANSPORT_2"/>
    <property type="match status" value="1"/>
</dbReference>
<evidence type="ECO:0000259" key="9">
    <source>
        <dbReference type="PROSITE" id="PS50850"/>
    </source>
</evidence>
<dbReference type="NCBIfam" id="TIGR00879">
    <property type="entry name" value="SP"/>
    <property type="match status" value="1"/>
</dbReference>
<protein>
    <submittedName>
        <fullName evidence="10">Sugar porter family MFS transporter</fullName>
    </submittedName>
</protein>
<dbReference type="RefSeq" id="WP_133274940.1">
    <property type="nucleotide sequence ID" value="NZ_CP037933.1"/>
</dbReference>
<feature type="transmembrane region" description="Helical" evidence="8">
    <location>
        <begin position="263"/>
        <end position="285"/>
    </location>
</feature>
<feature type="transmembrane region" description="Helical" evidence="8">
    <location>
        <begin position="424"/>
        <end position="444"/>
    </location>
</feature>
<accession>A0A4P6Y5K9</accession>
<feature type="transmembrane region" description="Helical" evidence="8">
    <location>
        <begin position="50"/>
        <end position="69"/>
    </location>
</feature>
<evidence type="ECO:0000256" key="4">
    <source>
        <dbReference type="ARBA" id="ARBA00022692"/>
    </source>
</evidence>
<organism evidence="10 11">
    <name type="scientific">Flavobacterium nackdongense</name>
    <dbReference type="NCBI Taxonomy" id="2547394"/>
    <lineage>
        <taxon>Bacteria</taxon>
        <taxon>Pseudomonadati</taxon>
        <taxon>Bacteroidota</taxon>
        <taxon>Flavobacteriia</taxon>
        <taxon>Flavobacteriales</taxon>
        <taxon>Flavobacteriaceae</taxon>
        <taxon>Flavobacterium</taxon>
    </lineage>
</organism>
<dbReference type="KEGG" id="fnk:E1750_00875"/>
<evidence type="ECO:0000256" key="6">
    <source>
        <dbReference type="ARBA" id="ARBA00023136"/>
    </source>
</evidence>
<gene>
    <name evidence="10" type="ORF">E1750_00875</name>
</gene>